<dbReference type="Gramene" id="EOY16197">
    <property type="protein sequence ID" value="EOY16197"/>
    <property type="gene ID" value="TCM_035038"/>
</dbReference>
<protein>
    <submittedName>
        <fullName evidence="7">Histone-lysine N-methyltransferase ASHR1</fullName>
    </submittedName>
</protein>
<dbReference type="SUPFAM" id="SSF82199">
    <property type="entry name" value="SET domain"/>
    <property type="match status" value="1"/>
</dbReference>
<evidence type="ECO:0000259" key="5">
    <source>
        <dbReference type="PROSITE" id="PS50280"/>
    </source>
</evidence>
<keyword evidence="1" id="KW-0479">Metal-binding</keyword>
<dbReference type="STRING" id="3641.A0A061FHQ8"/>
<dbReference type="GO" id="GO:0008270">
    <property type="term" value="F:zinc ion binding"/>
    <property type="evidence" value="ECO:0007669"/>
    <property type="project" value="UniProtKB-KW"/>
</dbReference>
<evidence type="ECO:0000256" key="2">
    <source>
        <dbReference type="ARBA" id="ARBA00022771"/>
    </source>
</evidence>
<evidence type="ECO:0000259" key="6">
    <source>
        <dbReference type="PROSITE" id="PS50865"/>
    </source>
</evidence>
<dbReference type="Gene3D" id="1.10.220.160">
    <property type="match status" value="1"/>
</dbReference>
<sequence>MEDDVELQRFLEAEGLTIKTILPKRRCLFATRDFIPGEVIMREEPYVCIPTSSNPLCQQCFKSDGALSKCASCNIVWYCGVECQRLDWKLHKLECRAISRLEKKWQELVTPEIRLLVKLFIRRKLQRDKVIPTTPIDNFNLVEAMIDHQYKMEMKKLVAYAMKAEIVTRMLQQPDLDLDKAVNNFCKVSCNANAIVDIAMEPLGIGLYPVMSIINHSCLPNAILVFEGKLAVLRALVPVEKGDEVLISYIDLGRTTRHRQHDLNAKYHFTCTCPHCCKFAEINDQILDALRCKRGKCDGFFVNKDRFYSHDQKLECNKCGLVKTLEAERRAKGKIDPLCDKGKSEFFSGSILLHFVL</sequence>
<dbReference type="eggNOG" id="KOG2084">
    <property type="taxonomic scope" value="Eukaryota"/>
</dbReference>
<keyword evidence="8" id="KW-1185">Reference proteome</keyword>
<dbReference type="Proteomes" id="UP000026915">
    <property type="component" value="Chromosome 8"/>
</dbReference>
<keyword evidence="2 4" id="KW-0863">Zinc-finger</keyword>
<evidence type="ECO:0000313" key="7">
    <source>
        <dbReference type="EMBL" id="EOY16197.1"/>
    </source>
</evidence>
<dbReference type="Pfam" id="PF01753">
    <property type="entry name" value="zf-MYND"/>
    <property type="match status" value="1"/>
</dbReference>
<dbReference type="AlphaFoldDB" id="A0A061FHQ8"/>
<feature type="domain" description="SET" evidence="5">
    <location>
        <begin position="14"/>
        <end position="250"/>
    </location>
</feature>
<accession>A0A061FHQ8</accession>
<dbReference type="InterPro" id="IPR050869">
    <property type="entry name" value="H3K4_H4K5_MeTrfase"/>
</dbReference>
<dbReference type="PANTHER" id="PTHR12197">
    <property type="entry name" value="HISTONE-LYSINE N-METHYLTRANSFERASE SMYD"/>
    <property type="match status" value="1"/>
</dbReference>
<dbReference type="PROSITE" id="PS50280">
    <property type="entry name" value="SET"/>
    <property type="match status" value="1"/>
</dbReference>
<feature type="domain" description="MYND-type" evidence="6">
    <location>
        <begin position="57"/>
        <end position="95"/>
    </location>
</feature>
<evidence type="ECO:0000256" key="3">
    <source>
        <dbReference type="ARBA" id="ARBA00022833"/>
    </source>
</evidence>
<evidence type="ECO:0000313" key="8">
    <source>
        <dbReference type="Proteomes" id="UP000026915"/>
    </source>
</evidence>
<dbReference type="InterPro" id="IPR001214">
    <property type="entry name" value="SET_dom"/>
</dbReference>
<dbReference type="PROSITE" id="PS50865">
    <property type="entry name" value="ZF_MYND_2"/>
    <property type="match status" value="1"/>
</dbReference>
<dbReference type="Gene3D" id="2.170.270.10">
    <property type="entry name" value="SET domain"/>
    <property type="match status" value="1"/>
</dbReference>
<dbReference type="GO" id="GO:0005634">
    <property type="term" value="C:nucleus"/>
    <property type="evidence" value="ECO:0000318"/>
    <property type="project" value="GO_Central"/>
</dbReference>
<dbReference type="InterPro" id="IPR002893">
    <property type="entry name" value="Znf_MYND"/>
</dbReference>
<dbReference type="Pfam" id="PF00856">
    <property type="entry name" value="SET"/>
    <property type="match status" value="1"/>
</dbReference>
<dbReference type="PROSITE" id="PS01360">
    <property type="entry name" value="ZF_MYND_1"/>
    <property type="match status" value="1"/>
</dbReference>
<evidence type="ECO:0000256" key="1">
    <source>
        <dbReference type="ARBA" id="ARBA00022723"/>
    </source>
</evidence>
<keyword evidence="3" id="KW-0862">Zinc</keyword>
<dbReference type="EMBL" id="CM001886">
    <property type="protein sequence ID" value="EOY16197.1"/>
    <property type="molecule type" value="Genomic_DNA"/>
</dbReference>
<proteinExistence type="predicted"/>
<evidence type="ECO:0000256" key="4">
    <source>
        <dbReference type="PROSITE-ProRule" id="PRU00134"/>
    </source>
</evidence>
<dbReference type="InterPro" id="IPR046341">
    <property type="entry name" value="SET_dom_sf"/>
</dbReference>
<dbReference type="OMA" id="CINSFSI"/>
<dbReference type="PANTHER" id="PTHR12197:SF251">
    <property type="entry name" value="EG:BACR7C10.4 PROTEIN"/>
    <property type="match status" value="1"/>
</dbReference>
<dbReference type="InParanoid" id="A0A061FHQ8"/>
<name>A0A061FHQ8_THECC</name>
<reference evidence="7 8" key="1">
    <citation type="journal article" date="2013" name="Genome Biol.">
        <title>The genome sequence of the most widely cultivated cacao type and its use to identify candidate genes regulating pod color.</title>
        <authorList>
            <person name="Motamayor J.C."/>
            <person name="Mockaitis K."/>
            <person name="Schmutz J."/>
            <person name="Haiminen N."/>
            <person name="Iii D.L."/>
            <person name="Cornejo O."/>
            <person name="Findley S.D."/>
            <person name="Zheng P."/>
            <person name="Utro F."/>
            <person name="Royaert S."/>
            <person name="Saski C."/>
            <person name="Jenkins J."/>
            <person name="Podicheti R."/>
            <person name="Zhao M."/>
            <person name="Scheffler B.E."/>
            <person name="Stack J.C."/>
            <person name="Feltus F.A."/>
            <person name="Mustiga G.M."/>
            <person name="Amores F."/>
            <person name="Phillips W."/>
            <person name="Marelli J.P."/>
            <person name="May G.D."/>
            <person name="Shapiro H."/>
            <person name="Ma J."/>
            <person name="Bustamante C.D."/>
            <person name="Schnell R.J."/>
            <person name="Main D."/>
            <person name="Gilbert D."/>
            <person name="Parida L."/>
            <person name="Kuhn D.N."/>
        </authorList>
    </citation>
    <scope>NUCLEOTIDE SEQUENCE [LARGE SCALE GENOMIC DNA]</scope>
    <source>
        <strain evidence="8">cv. Matina 1-6</strain>
    </source>
</reference>
<dbReference type="Gene3D" id="6.10.140.2220">
    <property type="match status" value="1"/>
</dbReference>
<organism evidence="7 8">
    <name type="scientific">Theobroma cacao</name>
    <name type="common">Cacao</name>
    <name type="synonym">Cocoa</name>
    <dbReference type="NCBI Taxonomy" id="3641"/>
    <lineage>
        <taxon>Eukaryota</taxon>
        <taxon>Viridiplantae</taxon>
        <taxon>Streptophyta</taxon>
        <taxon>Embryophyta</taxon>
        <taxon>Tracheophyta</taxon>
        <taxon>Spermatophyta</taxon>
        <taxon>Magnoliopsida</taxon>
        <taxon>eudicotyledons</taxon>
        <taxon>Gunneridae</taxon>
        <taxon>Pentapetalae</taxon>
        <taxon>rosids</taxon>
        <taxon>malvids</taxon>
        <taxon>Malvales</taxon>
        <taxon>Malvaceae</taxon>
        <taxon>Byttnerioideae</taxon>
        <taxon>Theobroma</taxon>
    </lineage>
</organism>
<gene>
    <name evidence="7" type="ORF">TCM_035038</name>
</gene>
<dbReference type="HOGENOM" id="CLU_018406_2_1_1"/>
<dbReference type="SMART" id="SM00317">
    <property type="entry name" value="SET"/>
    <property type="match status" value="1"/>
</dbReference>